<dbReference type="GO" id="GO:0034198">
    <property type="term" value="P:cellular response to amino acid starvation"/>
    <property type="evidence" value="ECO:0007669"/>
    <property type="project" value="TreeGrafter"/>
</dbReference>
<comment type="similarity">
    <text evidence="1">Belongs to the NPR3 family.</text>
</comment>
<feature type="compositionally biased region" description="Low complexity" evidence="2">
    <location>
        <begin position="92"/>
        <end position="109"/>
    </location>
</feature>
<dbReference type="PANTHER" id="PTHR13153">
    <property type="entry name" value="CGTHBA PROTEIN -14 GENE PROTEIN"/>
    <property type="match status" value="1"/>
</dbReference>
<dbReference type="GO" id="GO:0010508">
    <property type="term" value="P:positive regulation of autophagy"/>
    <property type="evidence" value="ECO:0007669"/>
    <property type="project" value="TreeGrafter"/>
</dbReference>
<comment type="function">
    <text evidence="1">Mediates inactivation of the TORC1 complex in response to amino acid starvation. Required for meiotic nuclear division.</text>
</comment>
<dbReference type="GO" id="GO:0038202">
    <property type="term" value="P:TORC1 signaling"/>
    <property type="evidence" value="ECO:0007669"/>
    <property type="project" value="TreeGrafter"/>
</dbReference>
<keyword evidence="1" id="KW-0469">Meiosis</keyword>
<keyword evidence="1" id="KW-0732">Signal</keyword>
<gene>
    <name evidence="3" type="primary">NPR3</name>
    <name evidence="3" type="ORF">HK100_007189</name>
</gene>
<accession>A0AAD5XK46</accession>
<sequence length="667" mass="71818">MTPNLVFHYPLPGSTAGVGSSLGGGLGSGGGSIGGMVGETETPKQIARRNHPVKLGGTTPIAVAAVSARGRLGSSSSVQPANQPPNTDNLVSTTTSNATTAASNPSTATNATLAGTVDTSLNHSLNHNHSLNLNLNLSHSHSHTHPHSHSHTLSLSPIQKDDPLLLGFHPQLVGDILSPKMALCDRIFKLMVDNLVFVGHPTLLNADRPGTGHRFARQIQRKQLSEQEAAAEVRESAVIDPEDLDFQSTAAASAAAGLAISITAQTTQTLTLTHTPTMPLTQNTVTTYSTPSGPYPVRSRTFSISLGGPTPSPHMHTPLSAAYSSPAIGTTAGSAVPPGGGGGGSGNINPSFLKFSAPTTDDSQQLQLSMFNLILIVSKDDNEDTLDNVVDYVYKNIIAKLTAGLKYEQLKRGYLKKEIEVIMGIRDKLHNGAGTFIKPETMTTIMEESSLARLLAHTYHSIVSGTPHIHLDLNSSINISIRIDRKVLKKSSKVQPTGEYIDSPIDYEPPTLDDQTNTTIAANNIARKLNEYEDDNVSRNRWRHLDGIPPLRPYHAILLLNHAEDLIKSLPADSAPLLHDLIKTVTPTQSLDVLAFALNCSLAQIYRLGAVLSHLESEFRVKDLDFGQILSEMCYARPLNTSLKHIPHLEIVALFLRYNLIEQFRQN</sequence>
<protein>
    <recommendedName>
        <fullName evidence="1">Nitrogen permease regulator 3</fullName>
    </recommendedName>
    <alternativeName>
        <fullName evidence="1">Required for meiotic nuclear division protein 11</fullName>
    </alternativeName>
</protein>
<dbReference type="EMBL" id="JADGJH010000338">
    <property type="protein sequence ID" value="KAJ3130915.1"/>
    <property type="molecule type" value="Genomic_DNA"/>
</dbReference>
<dbReference type="GO" id="GO:0005774">
    <property type="term" value="C:vacuolar membrane"/>
    <property type="evidence" value="ECO:0007669"/>
    <property type="project" value="UniProtKB-SubCell"/>
</dbReference>
<evidence type="ECO:0000313" key="4">
    <source>
        <dbReference type="Proteomes" id="UP001211907"/>
    </source>
</evidence>
<dbReference type="Proteomes" id="UP001211907">
    <property type="component" value="Unassembled WGS sequence"/>
</dbReference>
<proteinExistence type="inferred from homology"/>
<comment type="caution">
    <text evidence="3">The sequence shown here is derived from an EMBL/GenBank/DDBJ whole genome shotgun (WGS) entry which is preliminary data.</text>
</comment>
<dbReference type="GO" id="GO:1904262">
    <property type="term" value="P:negative regulation of TORC1 signaling"/>
    <property type="evidence" value="ECO:0007669"/>
    <property type="project" value="TreeGrafter"/>
</dbReference>
<feature type="compositionally biased region" description="Polar residues" evidence="2">
    <location>
        <begin position="73"/>
        <end position="91"/>
    </location>
</feature>
<name>A0AAD5XK46_9FUNG</name>
<dbReference type="InterPro" id="IPR005365">
    <property type="entry name" value="Npr3"/>
</dbReference>
<dbReference type="PANTHER" id="PTHR13153:SF5">
    <property type="entry name" value="GATOR COMPLEX PROTEIN NPRL3"/>
    <property type="match status" value="1"/>
</dbReference>
<evidence type="ECO:0000256" key="2">
    <source>
        <dbReference type="SAM" id="MobiDB-lite"/>
    </source>
</evidence>
<comment type="subcellular location">
    <subcellularLocation>
        <location evidence="1">Vacuole membrane</location>
        <topology evidence="1">Peripheral membrane protein</topology>
    </subcellularLocation>
</comment>
<reference evidence="3" key="1">
    <citation type="submission" date="2020-05" db="EMBL/GenBank/DDBJ databases">
        <title>Phylogenomic resolution of chytrid fungi.</title>
        <authorList>
            <person name="Stajich J.E."/>
            <person name="Amses K."/>
            <person name="Simmons R."/>
            <person name="Seto K."/>
            <person name="Myers J."/>
            <person name="Bonds A."/>
            <person name="Quandt C.A."/>
            <person name="Barry K."/>
            <person name="Liu P."/>
            <person name="Grigoriev I."/>
            <person name="Longcore J.E."/>
            <person name="James T.Y."/>
        </authorList>
    </citation>
    <scope>NUCLEOTIDE SEQUENCE</scope>
    <source>
        <strain evidence="3">JEL0513</strain>
    </source>
</reference>
<feature type="region of interest" description="Disordered" evidence="2">
    <location>
        <begin position="72"/>
        <end position="109"/>
    </location>
</feature>
<dbReference type="GO" id="GO:1990130">
    <property type="term" value="C:GATOR1 complex"/>
    <property type="evidence" value="ECO:0007669"/>
    <property type="project" value="TreeGrafter"/>
</dbReference>
<evidence type="ECO:0000256" key="1">
    <source>
        <dbReference type="RuleBase" id="RU368069"/>
    </source>
</evidence>
<evidence type="ECO:0000313" key="3">
    <source>
        <dbReference type="EMBL" id="KAJ3130915.1"/>
    </source>
</evidence>
<organism evidence="3 4">
    <name type="scientific">Physocladia obscura</name>
    <dbReference type="NCBI Taxonomy" id="109957"/>
    <lineage>
        <taxon>Eukaryota</taxon>
        <taxon>Fungi</taxon>
        <taxon>Fungi incertae sedis</taxon>
        <taxon>Chytridiomycota</taxon>
        <taxon>Chytridiomycota incertae sedis</taxon>
        <taxon>Chytridiomycetes</taxon>
        <taxon>Chytridiales</taxon>
        <taxon>Chytriomycetaceae</taxon>
        <taxon>Physocladia</taxon>
    </lineage>
</organism>
<keyword evidence="4" id="KW-1185">Reference proteome</keyword>
<dbReference type="AlphaFoldDB" id="A0AAD5XK46"/>
<dbReference type="GO" id="GO:0051321">
    <property type="term" value="P:meiotic cell cycle"/>
    <property type="evidence" value="ECO:0007669"/>
    <property type="project" value="UniProtKB-UniRule"/>
</dbReference>
<dbReference type="Pfam" id="PF03666">
    <property type="entry name" value="NPR3"/>
    <property type="match status" value="1"/>
</dbReference>